<feature type="domain" description="Caspase family p20" evidence="5">
    <location>
        <begin position="254"/>
        <end position="386"/>
    </location>
</feature>
<dbReference type="SUPFAM" id="SSF48439">
    <property type="entry name" value="Protein prenylyltransferase"/>
    <property type="match status" value="1"/>
</dbReference>
<dbReference type="PROSITE" id="PS50208">
    <property type="entry name" value="CASPASE_P20"/>
    <property type="match status" value="1"/>
</dbReference>
<feature type="repeat" description="TPR" evidence="3">
    <location>
        <begin position="54"/>
        <end position="87"/>
    </location>
</feature>
<feature type="repeat" description="TPR" evidence="3">
    <location>
        <begin position="122"/>
        <end position="155"/>
    </location>
</feature>
<dbReference type="Proteomes" id="UP001500936">
    <property type="component" value="Unassembled WGS sequence"/>
</dbReference>
<dbReference type="Gene3D" id="1.25.40.10">
    <property type="entry name" value="Tetratricopeptide repeat domain"/>
    <property type="match status" value="3"/>
</dbReference>
<dbReference type="PROSITE" id="PS50005">
    <property type="entry name" value="TPR"/>
    <property type="match status" value="4"/>
</dbReference>
<name>A0ABP8KYJ4_9BACT</name>
<dbReference type="Pfam" id="PF00515">
    <property type="entry name" value="TPR_1"/>
    <property type="match status" value="4"/>
</dbReference>
<dbReference type="EMBL" id="BAABHB010000017">
    <property type="protein sequence ID" value="GAA4418876.1"/>
    <property type="molecule type" value="Genomic_DNA"/>
</dbReference>
<accession>A0ABP8KYJ4</accession>
<evidence type="ECO:0000313" key="6">
    <source>
        <dbReference type="EMBL" id="GAA4418876.1"/>
    </source>
</evidence>
<dbReference type="RefSeq" id="WP_345271057.1">
    <property type="nucleotide sequence ID" value="NZ_BAABHB010000017.1"/>
</dbReference>
<feature type="repeat" description="TPR" evidence="3">
    <location>
        <begin position="88"/>
        <end position="121"/>
    </location>
</feature>
<dbReference type="SMART" id="SM00028">
    <property type="entry name" value="TPR"/>
    <property type="match status" value="6"/>
</dbReference>
<dbReference type="InterPro" id="IPR011600">
    <property type="entry name" value="Pept_C14_caspase"/>
</dbReference>
<keyword evidence="2 3" id="KW-0802">TPR repeat</keyword>
<gene>
    <name evidence="6" type="ORF">GCM10023187_52720</name>
</gene>
<reference evidence="7" key="1">
    <citation type="journal article" date="2019" name="Int. J. Syst. Evol. Microbiol.">
        <title>The Global Catalogue of Microorganisms (GCM) 10K type strain sequencing project: providing services to taxonomists for standard genome sequencing and annotation.</title>
        <authorList>
            <consortium name="The Broad Institute Genomics Platform"/>
            <consortium name="The Broad Institute Genome Sequencing Center for Infectious Disease"/>
            <person name="Wu L."/>
            <person name="Ma J."/>
        </authorList>
    </citation>
    <scope>NUCLEOTIDE SEQUENCE [LARGE SCALE GENOMIC DNA]</scope>
    <source>
        <strain evidence="7">JCM 17925</strain>
    </source>
</reference>
<dbReference type="SUPFAM" id="SSF52129">
    <property type="entry name" value="Caspase-like"/>
    <property type="match status" value="1"/>
</dbReference>
<dbReference type="InterPro" id="IPR001309">
    <property type="entry name" value="Pept_C14_p20"/>
</dbReference>
<evidence type="ECO:0000256" key="3">
    <source>
        <dbReference type="PROSITE-ProRule" id="PRU00339"/>
    </source>
</evidence>
<evidence type="ECO:0000256" key="4">
    <source>
        <dbReference type="SAM" id="SignalP"/>
    </source>
</evidence>
<feature type="signal peptide" evidence="4">
    <location>
        <begin position="1"/>
        <end position="19"/>
    </location>
</feature>
<feature type="repeat" description="TPR" evidence="3">
    <location>
        <begin position="156"/>
        <end position="189"/>
    </location>
</feature>
<dbReference type="InterPro" id="IPR029030">
    <property type="entry name" value="Caspase-like_dom_sf"/>
</dbReference>
<evidence type="ECO:0000256" key="1">
    <source>
        <dbReference type="ARBA" id="ARBA00022737"/>
    </source>
</evidence>
<dbReference type="PROSITE" id="PS50293">
    <property type="entry name" value="TPR_REGION"/>
    <property type="match status" value="3"/>
</dbReference>
<comment type="caution">
    <text evidence="6">The sequence shown here is derived from an EMBL/GenBank/DDBJ whole genome shotgun (WGS) entry which is preliminary data.</text>
</comment>
<dbReference type="PANTHER" id="PTHR44858:SF1">
    <property type="entry name" value="UDP-N-ACETYLGLUCOSAMINE--PEPTIDE N-ACETYLGLUCOSAMINYLTRANSFERASE SPINDLY-RELATED"/>
    <property type="match status" value="1"/>
</dbReference>
<sequence length="478" mass="54033">MKQVLTLLALVLLTSASFAQTTASEWFNKGYAATDYNEQIRCYTEAIRLDPTYAAAYNNRGNTKYNLGQYQPAIYDFDEAIRLDPTYAYAYNNRGLTKYNLGQYQQAINDYDEAIRLDPTYAYAYNNRGWAKHNLGQYQQAIYDYDEAIRLDPKNAYAYNNRGWAKHNLGQYQPAIYDYDEAIRLDSKFAKSYLNKGQALVALNRCQEALEFFRQGEGLDNSLNYHLQDKQKAQQCATSTVVTPSVPPSTSSAGKRYALVIGNSSYRYVSSLARQPRSDAETMARRFTELGFTVTTAYDLKSKSELETTVFDFADKARQADMVAVYYAGHGMEFGGHNYLIPTEAKLERDERAEVEALSLDYLLARLGRSQARLSLVMLDACRNNPFEGRNRDLGDGDYRAFKIVGAAPPRNVMVFYATQPGRVATNAGVFADAVRQHLQRGTRLTEFLMNVTNTVDQRTGQSQAPFQSGTLFGDFTF</sequence>
<dbReference type="Pfam" id="PF00656">
    <property type="entry name" value="Peptidase_C14"/>
    <property type="match status" value="1"/>
</dbReference>
<proteinExistence type="predicted"/>
<dbReference type="Pfam" id="PF13181">
    <property type="entry name" value="TPR_8"/>
    <property type="match status" value="1"/>
</dbReference>
<dbReference type="Gene3D" id="3.40.50.1460">
    <property type="match status" value="1"/>
</dbReference>
<dbReference type="PANTHER" id="PTHR44858">
    <property type="entry name" value="TETRATRICOPEPTIDE REPEAT PROTEIN 6"/>
    <property type="match status" value="1"/>
</dbReference>
<keyword evidence="4" id="KW-0732">Signal</keyword>
<evidence type="ECO:0000259" key="5">
    <source>
        <dbReference type="PROSITE" id="PS50208"/>
    </source>
</evidence>
<protein>
    <submittedName>
        <fullName evidence="6">Tetratricopeptide repeat protein</fullName>
    </submittedName>
</protein>
<keyword evidence="7" id="KW-1185">Reference proteome</keyword>
<feature type="chain" id="PRO_5047162240" evidence="4">
    <location>
        <begin position="20"/>
        <end position="478"/>
    </location>
</feature>
<organism evidence="6 7">
    <name type="scientific">Nibrella viscosa</name>
    <dbReference type="NCBI Taxonomy" id="1084524"/>
    <lineage>
        <taxon>Bacteria</taxon>
        <taxon>Pseudomonadati</taxon>
        <taxon>Bacteroidota</taxon>
        <taxon>Cytophagia</taxon>
        <taxon>Cytophagales</taxon>
        <taxon>Spirosomataceae</taxon>
        <taxon>Nibrella</taxon>
    </lineage>
</organism>
<dbReference type="InterPro" id="IPR011990">
    <property type="entry name" value="TPR-like_helical_dom_sf"/>
</dbReference>
<evidence type="ECO:0000256" key="2">
    <source>
        <dbReference type="ARBA" id="ARBA00022803"/>
    </source>
</evidence>
<evidence type="ECO:0000313" key="7">
    <source>
        <dbReference type="Proteomes" id="UP001500936"/>
    </source>
</evidence>
<dbReference type="InterPro" id="IPR050498">
    <property type="entry name" value="Ycf3"/>
</dbReference>
<dbReference type="InterPro" id="IPR019734">
    <property type="entry name" value="TPR_rpt"/>
</dbReference>
<keyword evidence="1" id="KW-0677">Repeat</keyword>